<gene>
    <name evidence="2" type="ORF">Plec18167_001950</name>
</gene>
<dbReference type="EMBL" id="JAVDPF010000003">
    <property type="protein sequence ID" value="KAL1885293.1"/>
    <property type="molecule type" value="Genomic_DNA"/>
</dbReference>
<evidence type="ECO:0000259" key="1">
    <source>
        <dbReference type="Pfam" id="PF24968"/>
    </source>
</evidence>
<reference evidence="2 3" key="1">
    <citation type="journal article" date="2024" name="IMA Fungus">
        <title>IMA Genome - F19 : A genome assembly and annotation guide to empower mycologists, including annotated draft genome sequences of Ceratocystis pirilliformis, Diaporthe australafricana, Fusarium ophioides, Paecilomyces lecythidis, and Sporothrix stenoceras.</title>
        <authorList>
            <person name="Aylward J."/>
            <person name="Wilson A.M."/>
            <person name="Visagie C.M."/>
            <person name="Spraker J."/>
            <person name="Barnes I."/>
            <person name="Buitendag C."/>
            <person name="Ceriani C."/>
            <person name="Del Mar Angel L."/>
            <person name="du Plessis D."/>
            <person name="Fuchs T."/>
            <person name="Gasser K."/>
            <person name="Kramer D."/>
            <person name="Li W."/>
            <person name="Munsamy K."/>
            <person name="Piso A."/>
            <person name="Price J.L."/>
            <person name="Sonnekus B."/>
            <person name="Thomas C."/>
            <person name="van der Nest A."/>
            <person name="van Dijk A."/>
            <person name="van Heerden A."/>
            <person name="van Vuuren N."/>
            <person name="Yilmaz N."/>
            <person name="Duong T.A."/>
            <person name="van der Merwe N.A."/>
            <person name="Wingfield M.J."/>
            <person name="Wingfield B.D."/>
        </authorList>
    </citation>
    <scope>NUCLEOTIDE SEQUENCE [LARGE SCALE GENOMIC DNA]</scope>
    <source>
        <strain evidence="2 3">CMW 18167</strain>
    </source>
</reference>
<name>A0ABR3YAF5_9EURO</name>
<dbReference type="InterPro" id="IPR056672">
    <property type="entry name" value="DUF7770"/>
</dbReference>
<protein>
    <recommendedName>
        <fullName evidence="1">DUF7770 domain-containing protein</fullName>
    </recommendedName>
</protein>
<proteinExistence type="predicted"/>
<keyword evidence="3" id="KW-1185">Reference proteome</keyword>
<dbReference type="Pfam" id="PF24968">
    <property type="entry name" value="DUF7770"/>
    <property type="match status" value="1"/>
</dbReference>
<comment type="caution">
    <text evidence="2">The sequence shown here is derived from an EMBL/GenBank/DDBJ whole genome shotgun (WGS) entry which is preliminary data.</text>
</comment>
<organism evidence="2 3">
    <name type="scientific">Paecilomyces lecythidis</name>
    <dbReference type="NCBI Taxonomy" id="3004212"/>
    <lineage>
        <taxon>Eukaryota</taxon>
        <taxon>Fungi</taxon>
        <taxon>Dikarya</taxon>
        <taxon>Ascomycota</taxon>
        <taxon>Pezizomycotina</taxon>
        <taxon>Eurotiomycetes</taxon>
        <taxon>Eurotiomycetidae</taxon>
        <taxon>Eurotiales</taxon>
        <taxon>Thermoascaceae</taxon>
        <taxon>Paecilomyces</taxon>
    </lineage>
</organism>
<accession>A0ABR3YAF5</accession>
<dbReference type="Proteomes" id="UP001583193">
    <property type="component" value="Unassembled WGS sequence"/>
</dbReference>
<sequence>MLRRVKNHVILKVYFKHEIHGGSPDAPERTVGIRVSMETDANVPLPSTNQSLFGGNLKLKTFTYRGPTRSALKVVNIPILARDITLFQFLAPVKEHHMHRFLFVSSGRDFMGCRDFITQLVRRLDLAGIIDPSSEVESVYQVLAFRYLDPDYVDEHELRELNRIDRGMFVQSYVRVDIPGHSHLCP</sequence>
<feature type="domain" description="DUF7770" evidence="1">
    <location>
        <begin position="50"/>
        <end position="170"/>
    </location>
</feature>
<evidence type="ECO:0000313" key="3">
    <source>
        <dbReference type="Proteomes" id="UP001583193"/>
    </source>
</evidence>
<evidence type="ECO:0000313" key="2">
    <source>
        <dbReference type="EMBL" id="KAL1885293.1"/>
    </source>
</evidence>